<feature type="domain" description="Clp R" evidence="2">
    <location>
        <begin position="4"/>
        <end position="144"/>
    </location>
</feature>
<dbReference type="PROSITE" id="PS51903">
    <property type="entry name" value="CLP_R"/>
    <property type="match status" value="1"/>
</dbReference>
<keyword evidence="1" id="KW-0677">Repeat</keyword>
<dbReference type="OrthoDB" id="4555383at2"/>
<evidence type="ECO:0000256" key="1">
    <source>
        <dbReference type="PROSITE-ProRule" id="PRU01251"/>
    </source>
</evidence>
<dbReference type="Pfam" id="PF02861">
    <property type="entry name" value="Clp_N"/>
    <property type="match status" value="2"/>
</dbReference>
<sequence>MVTGNQGVTLTPRMNWILGYAEAVARERGHAEAGADHLQLAVLRDPVAVPTQVLGRLGGDRERLAELVSAALGAAGYRMSADRFAMLRAAGDIASEFGHDHIGVEHLQLAILRLPDCAAVRELAAAGLSADTFAAELAAAIRAYA</sequence>
<name>A0A7K0DV42_9NOCA</name>
<dbReference type="RefSeq" id="WP_153346342.1">
    <property type="nucleotide sequence ID" value="NZ_WEGI01000011.1"/>
</dbReference>
<accession>A0A7K0DV42</accession>
<organism evidence="3 4">
    <name type="scientific">Nocardia aurantia</name>
    <dbReference type="NCBI Taxonomy" id="2585199"/>
    <lineage>
        <taxon>Bacteria</taxon>
        <taxon>Bacillati</taxon>
        <taxon>Actinomycetota</taxon>
        <taxon>Actinomycetes</taxon>
        <taxon>Mycobacteriales</taxon>
        <taxon>Nocardiaceae</taxon>
        <taxon>Nocardia</taxon>
    </lineage>
</organism>
<evidence type="ECO:0000259" key="2">
    <source>
        <dbReference type="PROSITE" id="PS51903"/>
    </source>
</evidence>
<reference evidence="3 4" key="1">
    <citation type="submission" date="2019-10" db="EMBL/GenBank/DDBJ databases">
        <title>Nocardia macrotermitis sp. nov. and Nocardia aurantia sp. nov., isolated from the gut of fungus growing-termite Macrotermes natalensis.</title>
        <authorList>
            <person name="Benndorf R."/>
            <person name="Schwitalla J."/>
            <person name="Martin K."/>
            <person name="De Beer W."/>
            <person name="Kaster A.-K."/>
            <person name="Vollmers J."/>
            <person name="Poulsen M."/>
            <person name="Beemelmanns C."/>
        </authorList>
    </citation>
    <scope>NUCLEOTIDE SEQUENCE [LARGE SCALE GENOMIC DNA]</scope>
    <source>
        <strain evidence="3 4">RB56</strain>
    </source>
</reference>
<dbReference type="InterPro" id="IPR036628">
    <property type="entry name" value="Clp_N_dom_sf"/>
</dbReference>
<dbReference type="EMBL" id="WEGI01000011">
    <property type="protein sequence ID" value="MQY29458.1"/>
    <property type="molecule type" value="Genomic_DNA"/>
</dbReference>
<dbReference type="InterPro" id="IPR004176">
    <property type="entry name" value="Clp_R_N"/>
</dbReference>
<keyword evidence="4" id="KW-1185">Reference proteome</keyword>
<dbReference type="Proteomes" id="UP000431401">
    <property type="component" value="Unassembled WGS sequence"/>
</dbReference>
<comment type="caution">
    <text evidence="3">The sequence shown here is derived from an EMBL/GenBank/DDBJ whole genome shotgun (WGS) entry which is preliminary data.</text>
</comment>
<protein>
    <recommendedName>
        <fullName evidence="2">Clp R domain-containing protein</fullName>
    </recommendedName>
</protein>
<dbReference type="AlphaFoldDB" id="A0A7K0DV42"/>
<dbReference type="SUPFAM" id="SSF81923">
    <property type="entry name" value="Double Clp-N motif"/>
    <property type="match status" value="1"/>
</dbReference>
<dbReference type="Gene3D" id="1.10.1780.10">
    <property type="entry name" value="Clp, N-terminal domain"/>
    <property type="match status" value="2"/>
</dbReference>
<proteinExistence type="predicted"/>
<evidence type="ECO:0000313" key="3">
    <source>
        <dbReference type="EMBL" id="MQY29458.1"/>
    </source>
</evidence>
<gene>
    <name evidence="3" type="ORF">NRB56_50480</name>
</gene>
<evidence type="ECO:0000313" key="4">
    <source>
        <dbReference type="Proteomes" id="UP000431401"/>
    </source>
</evidence>